<dbReference type="InterPro" id="IPR045357">
    <property type="entry name" value="Aminopeptidase_N-like_N"/>
</dbReference>
<dbReference type="EMBL" id="LCTV02000001">
    <property type="protein sequence ID" value="PRQ78001.1"/>
    <property type="molecule type" value="Genomic_DNA"/>
</dbReference>
<evidence type="ECO:0000259" key="12">
    <source>
        <dbReference type="Pfam" id="PF01433"/>
    </source>
</evidence>
<keyword evidence="3 11" id="KW-0645">Protease</keyword>
<evidence type="ECO:0000256" key="9">
    <source>
        <dbReference type="PIRSR" id="PIRSR634016-3"/>
    </source>
</evidence>
<comment type="cofactor">
    <cofactor evidence="9 11">
        <name>Zn(2+)</name>
        <dbReference type="ChEBI" id="CHEBI:29105"/>
    </cofactor>
    <text evidence="9 11">Binds 1 zinc ion per subunit.</text>
</comment>
<evidence type="ECO:0000256" key="6">
    <source>
        <dbReference type="ARBA" id="ARBA00022833"/>
    </source>
</evidence>
<feature type="domain" description="Peptidase M1 membrane alanine aminopeptidase" evidence="12">
    <location>
        <begin position="297"/>
        <end position="514"/>
    </location>
</feature>
<dbReference type="Gene3D" id="1.25.50.20">
    <property type="match status" value="1"/>
</dbReference>
<evidence type="ECO:0000256" key="11">
    <source>
        <dbReference type="RuleBase" id="RU364040"/>
    </source>
</evidence>
<reference evidence="15 17" key="1">
    <citation type="submission" date="2015-07" db="EMBL/GenBank/DDBJ databases">
        <authorList>
            <person name="Cajimat M.N.B."/>
            <person name="Milazzo M.L."/>
            <person name="Fulhorst C.F."/>
        </authorList>
    </citation>
    <scope>NUCLEOTIDE SEQUENCE [LARGE SCALE GENOMIC DNA]</scope>
    <source>
        <strain evidence="15">Single colony</strain>
    </source>
</reference>
<evidence type="ECO:0000256" key="7">
    <source>
        <dbReference type="ARBA" id="ARBA00023049"/>
    </source>
</evidence>
<gene>
    <name evidence="15" type="primary">FGENESH: predicted gene_1.624</name>
    <name evidence="16" type="ORF">AAT19DRAFT_9069</name>
    <name evidence="15" type="ORF">BN2166_0006240</name>
</gene>
<dbReference type="SUPFAM" id="SSF63737">
    <property type="entry name" value="Leukotriene A4 hydrolase N-terminal domain"/>
    <property type="match status" value="1"/>
</dbReference>
<dbReference type="InterPro" id="IPR034016">
    <property type="entry name" value="M1_APN-typ"/>
</dbReference>
<dbReference type="Proteomes" id="UP000199069">
    <property type="component" value="Unassembled WGS sequence"/>
</dbReference>
<dbReference type="Gene3D" id="2.60.40.1730">
    <property type="entry name" value="tricorn interacting facor f3 domain"/>
    <property type="match status" value="1"/>
</dbReference>
<evidence type="ECO:0000256" key="2">
    <source>
        <dbReference type="ARBA" id="ARBA00022438"/>
    </source>
</evidence>
<dbReference type="Pfam" id="PF11838">
    <property type="entry name" value="ERAP1_C"/>
    <property type="match status" value="1"/>
</dbReference>
<feature type="active site" description="Proton acceptor" evidence="8">
    <location>
        <position position="369"/>
    </location>
</feature>
<organism evidence="15 17">
    <name type="scientific">Rhodotorula toruloides</name>
    <name type="common">Yeast</name>
    <name type="synonym">Rhodosporidium toruloides</name>
    <dbReference type="NCBI Taxonomy" id="5286"/>
    <lineage>
        <taxon>Eukaryota</taxon>
        <taxon>Fungi</taxon>
        <taxon>Dikarya</taxon>
        <taxon>Basidiomycota</taxon>
        <taxon>Pucciniomycotina</taxon>
        <taxon>Microbotryomycetes</taxon>
        <taxon>Sporidiobolales</taxon>
        <taxon>Sporidiobolaceae</taxon>
        <taxon>Rhodotorula</taxon>
    </lineage>
</organism>
<dbReference type="InterPro" id="IPR050344">
    <property type="entry name" value="Peptidase_M1_aminopeptidases"/>
</dbReference>
<dbReference type="GO" id="GO:0005615">
    <property type="term" value="C:extracellular space"/>
    <property type="evidence" value="ECO:0007669"/>
    <property type="project" value="TreeGrafter"/>
</dbReference>
<evidence type="ECO:0000259" key="14">
    <source>
        <dbReference type="Pfam" id="PF17900"/>
    </source>
</evidence>
<proteinExistence type="inferred from homology"/>
<dbReference type="InterPro" id="IPR014782">
    <property type="entry name" value="Peptidase_M1_dom"/>
</dbReference>
<feature type="domain" description="ERAP1-like C-terminal" evidence="13">
    <location>
        <begin position="595"/>
        <end position="915"/>
    </location>
</feature>
<evidence type="ECO:0000256" key="4">
    <source>
        <dbReference type="ARBA" id="ARBA00022723"/>
    </source>
</evidence>
<dbReference type="STRING" id="5286.A0A0K3C7F8"/>
<dbReference type="AlphaFoldDB" id="A0A0K3C7F8"/>
<dbReference type="GO" id="GO:0042277">
    <property type="term" value="F:peptide binding"/>
    <property type="evidence" value="ECO:0007669"/>
    <property type="project" value="TreeGrafter"/>
</dbReference>
<dbReference type="Pfam" id="PF17900">
    <property type="entry name" value="Peptidase_M1_N"/>
    <property type="match status" value="1"/>
</dbReference>
<evidence type="ECO:0000256" key="1">
    <source>
        <dbReference type="ARBA" id="ARBA00010136"/>
    </source>
</evidence>
<feature type="domain" description="Aminopeptidase N-like N-terminal" evidence="14">
    <location>
        <begin position="19"/>
        <end position="190"/>
    </location>
</feature>
<evidence type="ECO:0000259" key="13">
    <source>
        <dbReference type="Pfam" id="PF11838"/>
    </source>
</evidence>
<dbReference type="EC" id="3.4.11.-" evidence="11"/>
<dbReference type="PANTHER" id="PTHR11533">
    <property type="entry name" value="PROTEASE M1 ZINC METALLOPROTEASE"/>
    <property type="match status" value="1"/>
</dbReference>
<keyword evidence="6 9" id="KW-0862">Zinc</keyword>
<keyword evidence="17" id="KW-1185">Reference proteome</keyword>
<comment type="similarity">
    <text evidence="1 11">Belongs to the peptidase M1 family.</text>
</comment>
<dbReference type="GO" id="GO:0070006">
    <property type="term" value="F:metalloaminopeptidase activity"/>
    <property type="evidence" value="ECO:0007669"/>
    <property type="project" value="TreeGrafter"/>
</dbReference>
<dbReference type="InterPro" id="IPR027268">
    <property type="entry name" value="Peptidase_M4/M1_CTD_sf"/>
</dbReference>
<evidence type="ECO:0000313" key="16">
    <source>
        <dbReference type="EMBL" id="PRQ78001.1"/>
    </source>
</evidence>
<keyword evidence="7 11" id="KW-0482">Metalloprotease</keyword>
<evidence type="ECO:0000256" key="5">
    <source>
        <dbReference type="ARBA" id="ARBA00022801"/>
    </source>
</evidence>
<accession>A0A0K3C7F8</accession>
<dbReference type="GO" id="GO:0006508">
    <property type="term" value="P:proteolysis"/>
    <property type="evidence" value="ECO:0007669"/>
    <property type="project" value="UniProtKB-KW"/>
</dbReference>
<dbReference type="InterPro" id="IPR024571">
    <property type="entry name" value="ERAP1-like_C_dom"/>
</dbReference>
<dbReference type="GO" id="GO:0016020">
    <property type="term" value="C:membrane"/>
    <property type="evidence" value="ECO:0007669"/>
    <property type="project" value="TreeGrafter"/>
</dbReference>
<dbReference type="GO" id="GO:0043171">
    <property type="term" value="P:peptide catabolic process"/>
    <property type="evidence" value="ECO:0007669"/>
    <property type="project" value="TreeGrafter"/>
</dbReference>
<dbReference type="CDD" id="cd09601">
    <property type="entry name" value="M1_APN-Q_like"/>
    <property type="match status" value="1"/>
</dbReference>
<name>A0A0K3C7F8_RHOTO</name>
<dbReference type="FunFam" id="1.10.390.10:FF:000006">
    <property type="entry name" value="Puromycin-sensitive aminopeptidase"/>
    <property type="match status" value="1"/>
</dbReference>
<dbReference type="PANTHER" id="PTHR11533:SF174">
    <property type="entry name" value="PUROMYCIN-SENSITIVE AMINOPEPTIDASE-RELATED"/>
    <property type="match status" value="1"/>
</dbReference>
<keyword evidence="2 11" id="KW-0031">Aminopeptidase</keyword>
<dbReference type="Gene3D" id="2.60.40.1910">
    <property type="match status" value="1"/>
</dbReference>
<dbReference type="SUPFAM" id="SSF55486">
    <property type="entry name" value="Metalloproteases ('zincins'), catalytic domain"/>
    <property type="match status" value="1"/>
</dbReference>
<evidence type="ECO:0000256" key="3">
    <source>
        <dbReference type="ARBA" id="ARBA00022670"/>
    </source>
</evidence>
<feature type="site" description="Transition state stabilizer" evidence="10">
    <location>
        <position position="455"/>
    </location>
</feature>
<evidence type="ECO:0000313" key="18">
    <source>
        <dbReference type="Proteomes" id="UP000239560"/>
    </source>
</evidence>
<dbReference type="OrthoDB" id="10031169at2759"/>
<dbReference type="Pfam" id="PF01433">
    <property type="entry name" value="Peptidase_M1"/>
    <property type="match status" value="1"/>
</dbReference>
<dbReference type="GO" id="GO:0005737">
    <property type="term" value="C:cytoplasm"/>
    <property type="evidence" value="ECO:0007669"/>
    <property type="project" value="TreeGrafter"/>
</dbReference>
<feature type="binding site" evidence="9">
    <location>
        <position position="391"/>
    </location>
    <ligand>
        <name>Zn(2+)</name>
        <dbReference type="ChEBI" id="CHEBI:29105"/>
        <note>catalytic</note>
    </ligand>
</feature>
<dbReference type="FunFam" id="1.25.50.20:FF:000002">
    <property type="entry name" value="Aminopeptidase"/>
    <property type="match status" value="1"/>
</dbReference>
<reference evidence="16 18" key="2">
    <citation type="journal article" date="2018" name="Elife">
        <title>Functional genomics of lipid metabolism in the oleaginous yeast Rhodosporidium toruloides.</title>
        <authorList>
            <person name="Coradetti S.T."/>
            <person name="Pinel D."/>
            <person name="Geiselman G."/>
            <person name="Ito M."/>
            <person name="Mondo S."/>
            <person name="Reilly M.C."/>
            <person name="Cheng Y.F."/>
            <person name="Bauer S."/>
            <person name="Grigoriev I."/>
            <person name="Gladden J.M."/>
            <person name="Simmons B.A."/>
            <person name="Brem R."/>
            <person name="Arkin A.P."/>
            <person name="Skerker J.M."/>
        </authorList>
    </citation>
    <scope>NUCLEOTIDE SEQUENCE [LARGE SCALE GENOMIC DNA]</scope>
    <source>
        <strain evidence="16 18">NBRC 0880</strain>
    </source>
</reference>
<dbReference type="OMA" id="NGVCIRN"/>
<evidence type="ECO:0000313" key="17">
    <source>
        <dbReference type="Proteomes" id="UP000199069"/>
    </source>
</evidence>
<evidence type="ECO:0000256" key="8">
    <source>
        <dbReference type="PIRSR" id="PIRSR634016-1"/>
    </source>
</evidence>
<evidence type="ECO:0000313" key="15">
    <source>
        <dbReference type="EMBL" id="CTR04763.1"/>
    </source>
</evidence>
<dbReference type="Proteomes" id="UP000239560">
    <property type="component" value="Unassembled WGS sequence"/>
</dbReference>
<evidence type="ECO:0000256" key="10">
    <source>
        <dbReference type="PIRSR" id="PIRSR634016-4"/>
    </source>
</evidence>
<dbReference type="Gene3D" id="1.10.390.10">
    <property type="entry name" value="Neutral Protease Domain 2"/>
    <property type="match status" value="1"/>
</dbReference>
<dbReference type="InterPro" id="IPR042097">
    <property type="entry name" value="Aminopeptidase_N-like_N_sf"/>
</dbReference>
<keyword evidence="5 11" id="KW-0378">Hydrolase</keyword>
<keyword evidence="4 9" id="KW-0479">Metal-binding</keyword>
<feature type="binding site" evidence="9">
    <location>
        <position position="372"/>
    </location>
    <ligand>
        <name>Zn(2+)</name>
        <dbReference type="ChEBI" id="CHEBI:29105"/>
        <note>catalytic</note>
    </ligand>
</feature>
<dbReference type="GO" id="GO:0008270">
    <property type="term" value="F:zinc ion binding"/>
    <property type="evidence" value="ECO:0007669"/>
    <property type="project" value="UniProtKB-UniRule"/>
</dbReference>
<protein>
    <recommendedName>
        <fullName evidence="11">Aminopeptidase</fullName>
        <ecNumber evidence="11">3.4.11.-</ecNumber>
    </recommendedName>
</protein>
<dbReference type="EMBL" id="CWKI01000001">
    <property type="protein sequence ID" value="CTR04763.1"/>
    <property type="molecule type" value="Genomic_DNA"/>
</dbReference>
<dbReference type="FunFam" id="2.60.40.1910:FF:000004">
    <property type="entry name" value="Aminopeptidase"/>
    <property type="match status" value="1"/>
</dbReference>
<sequence>MAAPAQAQNDARLGTDVTPIHYDLTIRTDLKSLTFTGTAEILIEVHKPVQSIILHAASPLELESAVLGSAQLKTESVRPAEHIRVDEKKERAEIKFAGGEIQKGEHKIGLRWKAQLDDSMLGYYKSSYPKKDGKGKAFYGLTQFEPCQARRAFPSFDEPAMKATYTISMISRVGTVSLANTDVESTSHLGAGGAFPRSDLLNDKFFEGETDKEVVGKTVKTEGQTKAAVEAQDEGDFKDDWEIVKFTKTPKVSSYLVAWANGHFEHIESSFTSPLSGRTIPLRLYATWDHIKQGQLALDTTAKILPIYEKIFDIEYPLPKLDTLVASDFDAGAMENWGLITGRTSLYLWDPKQSGLQAKKGIVSTQSHEVAHQWFGNVVTMEWWDNLWLNESFATLMGEVIIPDRIEPTWKVHSNFITDHLARALSLDALRSSHPIEMPCPNEETIQQIFDALTYSKGASCLKMLSNFVGEEKFLKGVSIYLKKHLYGNARTEDLMAGISEASGVDALTLMKNWLSKTGFPLISVEETEKGLKVKQNRFLATADATPEEDETIWQVPLQILVVDSKTGEKKVHSDVVLTQREQEIELPNVANTTYKLNAETCGVYRTLYPVSRLAKLGDEAGKASTSAFSLNDRMGLVQDAAVLASSGYAKTSGALTLIKGIKGEEENLVWQEISGALGNLSSTWWEQPQEVRDAISKFRRELFKPVADRLGFEYSDSDSVDTVELRTMAISTAAVTGDEATLAEYKRRFGQFIEKNDDSLIPGDLKTSIYTQCVRFGGEKEYEKVLEVYRNPPTPAHRSSAIAALCSSEKDELIQRSIDFILSGEVKNQDIASFVAHLARNRLAKRKVWGWFKSHYDEIMERFKGNFSIGRIVQLTFSSLSTEEDAKAVEEFFKEKQTSVYDQFLSQGLDSVRAKAKWLERDSKDVEQWLKENQYLA</sequence>
<feature type="binding site" evidence="9">
    <location>
        <position position="368"/>
    </location>
    <ligand>
        <name>Zn(2+)</name>
        <dbReference type="ChEBI" id="CHEBI:29105"/>
        <note>catalytic</note>
    </ligand>
</feature>